<evidence type="ECO:0000313" key="1">
    <source>
        <dbReference type="EMBL" id="SEH93712.1"/>
    </source>
</evidence>
<reference evidence="2" key="1">
    <citation type="submission" date="2016-06" db="EMBL/GenBank/DDBJ databases">
        <authorList>
            <person name="Petersen J."/>
            <person name="Sayavedra L."/>
        </authorList>
    </citation>
    <scope>NUCLEOTIDE SEQUENCE [LARGE SCALE GENOMIC DNA]</scope>
    <source>
        <strain evidence="2">BazSymA</strain>
    </source>
</reference>
<evidence type="ECO:0000313" key="2">
    <source>
        <dbReference type="Proteomes" id="UP000198988"/>
    </source>
</evidence>
<dbReference type="Proteomes" id="UP000198988">
    <property type="component" value="Unassembled WGS sequence"/>
</dbReference>
<accession>A0A1H6M4B8</accession>
<proteinExistence type="predicted"/>
<dbReference type="EMBL" id="CDSC02000341">
    <property type="protein sequence ID" value="SEH93712.1"/>
    <property type="molecule type" value="Genomic_DNA"/>
</dbReference>
<protein>
    <submittedName>
        <fullName evidence="1">Uncharacterized protein</fullName>
    </submittedName>
</protein>
<sequence>MVHMSFYYFFKNHIASSVVVHRLVSWCRQTKDYKIGICCFYAKNAALRRNRKDWLAWNQYNVSSSVTCLPVDYCFSELAL</sequence>
<gene>
    <name evidence="1" type="ORF">BAZSYMA_ACONTIG41858_2</name>
</gene>
<dbReference type="AlphaFoldDB" id="A0A1H6M4B8"/>
<name>A0A1H6M4B8_9GAMM</name>
<organism evidence="1 2">
    <name type="scientific">Bathymodiolus azoricus thioautotrophic gill symbiont</name>
    <dbReference type="NCBI Taxonomy" id="235205"/>
    <lineage>
        <taxon>Bacteria</taxon>
        <taxon>Pseudomonadati</taxon>
        <taxon>Pseudomonadota</taxon>
        <taxon>Gammaproteobacteria</taxon>
        <taxon>sulfur-oxidizing symbionts</taxon>
    </lineage>
</organism>